<organism evidence="1 2">
    <name type="scientific">Streptomyces roseoviridis</name>
    <dbReference type="NCBI Taxonomy" id="67361"/>
    <lineage>
        <taxon>Bacteria</taxon>
        <taxon>Bacillati</taxon>
        <taxon>Actinomycetota</taxon>
        <taxon>Actinomycetes</taxon>
        <taxon>Kitasatosporales</taxon>
        <taxon>Streptomycetaceae</taxon>
        <taxon>Streptomyces</taxon>
    </lineage>
</organism>
<sequence length="123" mass="13684">EQDVALVRFVSKRPDHPGGQWGFTDDKSVPTATTCVPDGIWHELPMDVAMAVMYLRSCKSQLRTTEPKDLLRFDSVTTLGQAQDLWNKAHASGYIDYKGCEACPTGHLCTRDDDQGDDPRGDQ</sequence>
<gene>
    <name evidence="1" type="ORF">ACFFTP_30855</name>
</gene>
<evidence type="ECO:0000313" key="2">
    <source>
        <dbReference type="Proteomes" id="UP001589716"/>
    </source>
</evidence>
<evidence type="ECO:0000313" key="1">
    <source>
        <dbReference type="EMBL" id="MFB9558569.1"/>
    </source>
</evidence>
<keyword evidence="2" id="KW-1185">Reference proteome</keyword>
<protein>
    <submittedName>
        <fullName evidence="1">Uncharacterized protein</fullName>
    </submittedName>
</protein>
<proteinExistence type="predicted"/>
<comment type="caution">
    <text evidence="1">The sequence shown here is derived from an EMBL/GenBank/DDBJ whole genome shotgun (WGS) entry which is preliminary data.</text>
</comment>
<dbReference type="Proteomes" id="UP001589716">
    <property type="component" value="Unassembled WGS sequence"/>
</dbReference>
<feature type="non-terminal residue" evidence="1">
    <location>
        <position position="1"/>
    </location>
</feature>
<dbReference type="EMBL" id="JBHMCT010000026">
    <property type="protein sequence ID" value="MFB9558569.1"/>
    <property type="molecule type" value="Genomic_DNA"/>
</dbReference>
<reference evidence="1 2" key="1">
    <citation type="submission" date="2024-09" db="EMBL/GenBank/DDBJ databases">
        <authorList>
            <person name="Sun Q."/>
            <person name="Mori K."/>
        </authorList>
    </citation>
    <scope>NUCLEOTIDE SEQUENCE [LARGE SCALE GENOMIC DNA]</scope>
    <source>
        <strain evidence="1 2">JCM 4414</strain>
    </source>
</reference>
<name>A0ABV5QZZ5_9ACTN</name>
<accession>A0ABV5QZZ5</accession>